<accession>A0A3D4S4B3</accession>
<dbReference type="PANTHER" id="PTHR19288:SF46">
    <property type="entry name" value="HALOACID DEHALOGENASE-LIKE HYDROLASE DOMAIN-CONTAINING PROTEIN 2"/>
    <property type="match status" value="1"/>
</dbReference>
<keyword evidence="5" id="KW-0460">Magnesium</keyword>
<dbReference type="GO" id="GO:0005737">
    <property type="term" value="C:cytoplasm"/>
    <property type="evidence" value="ECO:0007669"/>
    <property type="project" value="TreeGrafter"/>
</dbReference>
<dbReference type="Pfam" id="PF13242">
    <property type="entry name" value="Hydrolase_like"/>
    <property type="match status" value="1"/>
</dbReference>
<evidence type="ECO:0000256" key="2">
    <source>
        <dbReference type="ARBA" id="ARBA00006696"/>
    </source>
</evidence>
<dbReference type="CDD" id="cd07530">
    <property type="entry name" value="HAD_Pase_UmpH-like"/>
    <property type="match status" value="1"/>
</dbReference>
<comment type="cofactor">
    <cofactor evidence="1">
        <name>Mg(2+)</name>
        <dbReference type="ChEBI" id="CHEBI:18420"/>
    </cofactor>
</comment>
<keyword evidence="4 6" id="KW-0378">Hydrolase</keyword>
<keyword evidence="3" id="KW-0479">Metal-binding</keyword>
<evidence type="ECO:0000313" key="7">
    <source>
        <dbReference type="Proteomes" id="UP000262195"/>
    </source>
</evidence>
<dbReference type="PANTHER" id="PTHR19288">
    <property type="entry name" value="4-NITROPHENYLPHOSPHATASE-RELATED"/>
    <property type="match status" value="1"/>
</dbReference>
<evidence type="ECO:0000313" key="6">
    <source>
        <dbReference type="EMBL" id="HCS93428.1"/>
    </source>
</evidence>
<evidence type="ECO:0000256" key="3">
    <source>
        <dbReference type="ARBA" id="ARBA00022723"/>
    </source>
</evidence>
<dbReference type="GO" id="GO:0046872">
    <property type="term" value="F:metal ion binding"/>
    <property type="evidence" value="ECO:0007669"/>
    <property type="project" value="UniProtKB-KW"/>
</dbReference>
<dbReference type="InterPro" id="IPR036412">
    <property type="entry name" value="HAD-like_sf"/>
</dbReference>
<dbReference type="NCBIfam" id="TIGR01457">
    <property type="entry name" value="HAD-SF-IIA-hyp2"/>
    <property type="match status" value="1"/>
</dbReference>
<dbReference type="InterPro" id="IPR006354">
    <property type="entry name" value="HAD-SF_hydro_IIA_hyp1"/>
</dbReference>
<dbReference type="STRING" id="1121105.GCA_000421665_00008"/>
<dbReference type="EMBL" id="DQHO01000013">
    <property type="protein sequence ID" value="HCS93428.1"/>
    <property type="molecule type" value="Genomic_DNA"/>
</dbReference>
<dbReference type="InterPro" id="IPR006357">
    <property type="entry name" value="HAD-SF_hydro_IIA"/>
</dbReference>
<dbReference type="AlphaFoldDB" id="A0A3D4S4B3"/>
<evidence type="ECO:0000256" key="1">
    <source>
        <dbReference type="ARBA" id="ARBA00001946"/>
    </source>
</evidence>
<comment type="caution">
    <text evidence="6">The sequence shown here is derived from an EMBL/GenBank/DDBJ whole genome shotgun (WGS) entry which is preliminary data.</text>
</comment>
<sequence length="257" mass="27966">MQKAYKGYLIDLDGTVYMGKNRIPTAEVFIEELKCKGVPFLFLTNNATRTAPEQVKHLASPYGITVGEKAIYTSGMATVDYLLTHYAGQTLFVISEPALKEQLLSAGFTLTDQLAEIDVVVQSYCKTLIYEDLAKATLAIHNGAGFIVTNEDSNLPSERGMLPGSGATTAYLKAATGKEPIIIGKPHHIIMDGALEKMGLLKEEVALIGDNYTTDILAGINYGMDTIMVLTGFSSRESIVGKEQPTYIINDLSEWTL</sequence>
<reference evidence="6 7" key="1">
    <citation type="journal article" date="2018" name="Nat. Biotechnol.">
        <title>A standardized bacterial taxonomy based on genome phylogeny substantially revises the tree of life.</title>
        <authorList>
            <person name="Parks D.H."/>
            <person name="Chuvochina M."/>
            <person name="Waite D.W."/>
            <person name="Rinke C."/>
            <person name="Skarshewski A."/>
            <person name="Chaumeil P.A."/>
            <person name="Hugenholtz P."/>
        </authorList>
    </citation>
    <scope>NUCLEOTIDE SEQUENCE [LARGE SCALE GENOMIC DNA]</scope>
    <source>
        <strain evidence="6">UBA11306</strain>
    </source>
</reference>
<dbReference type="Proteomes" id="UP000262195">
    <property type="component" value="Unassembled WGS sequence"/>
</dbReference>
<evidence type="ECO:0000256" key="5">
    <source>
        <dbReference type="ARBA" id="ARBA00022842"/>
    </source>
</evidence>
<comment type="similarity">
    <text evidence="2">Belongs to the HAD-like hydrolase superfamily. NagD family.</text>
</comment>
<proteinExistence type="inferred from homology"/>
<dbReference type="Gene3D" id="3.40.50.1000">
    <property type="entry name" value="HAD superfamily/HAD-like"/>
    <property type="match status" value="2"/>
</dbReference>
<organism evidence="6 7">
    <name type="scientific">Bavariicoccus seileri</name>
    <dbReference type="NCBI Taxonomy" id="549685"/>
    <lineage>
        <taxon>Bacteria</taxon>
        <taxon>Bacillati</taxon>
        <taxon>Bacillota</taxon>
        <taxon>Bacilli</taxon>
        <taxon>Lactobacillales</taxon>
        <taxon>Enterococcaceae</taxon>
        <taxon>Bavariicoccus</taxon>
    </lineage>
</organism>
<evidence type="ECO:0000256" key="4">
    <source>
        <dbReference type="ARBA" id="ARBA00022801"/>
    </source>
</evidence>
<dbReference type="SUPFAM" id="SSF56784">
    <property type="entry name" value="HAD-like"/>
    <property type="match status" value="1"/>
</dbReference>
<dbReference type="InterPro" id="IPR023214">
    <property type="entry name" value="HAD_sf"/>
</dbReference>
<name>A0A3D4S4B3_9ENTE</name>
<gene>
    <name evidence="6" type="ORF">DIW15_01810</name>
</gene>
<dbReference type="Pfam" id="PF13344">
    <property type="entry name" value="Hydrolase_6"/>
    <property type="match status" value="1"/>
</dbReference>
<dbReference type="NCBIfam" id="TIGR01460">
    <property type="entry name" value="HAD-SF-IIA"/>
    <property type="match status" value="1"/>
</dbReference>
<protein>
    <submittedName>
        <fullName evidence="6">TIGR01457 family HAD-type hydrolase</fullName>
    </submittedName>
</protein>
<dbReference type="GO" id="GO:0016791">
    <property type="term" value="F:phosphatase activity"/>
    <property type="evidence" value="ECO:0007669"/>
    <property type="project" value="TreeGrafter"/>
</dbReference>